<comment type="caution">
    <text evidence="1">The sequence shown here is derived from an EMBL/GenBank/DDBJ whole genome shotgun (WGS) entry which is preliminary data.</text>
</comment>
<dbReference type="EMBL" id="AVOT02017177">
    <property type="protein sequence ID" value="MBW0503101.1"/>
    <property type="molecule type" value="Genomic_DNA"/>
</dbReference>
<evidence type="ECO:0000313" key="1">
    <source>
        <dbReference type="EMBL" id="MBW0503101.1"/>
    </source>
</evidence>
<dbReference type="AlphaFoldDB" id="A0A9Q3DFJ5"/>
<evidence type="ECO:0000313" key="2">
    <source>
        <dbReference type="Proteomes" id="UP000765509"/>
    </source>
</evidence>
<protein>
    <submittedName>
        <fullName evidence="1">Uncharacterized protein</fullName>
    </submittedName>
</protein>
<organism evidence="1 2">
    <name type="scientific">Austropuccinia psidii MF-1</name>
    <dbReference type="NCBI Taxonomy" id="1389203"/>
    <lineage>
        <taxon>Eukaryota</taxon>
        <taxon>Fungi</taxon>
        <taxon>Dikarya</taxon>
        <taxon>Basidiomycota</taxon>
        <taxon>Pucciniomycotina</taxon>
        <taxon>Pucciniomycetes</taxon>
        <taxon>Pucciniales</taxon>
        <taxon>Sphaerophragmiaceae</taxon>
        <taxon>Austropuccinia</taxon>
    </lineage>
</organism>
<proteinExistence type="predicted"/>
<sequence>MANLANDYGYGQIAIYLVWNGYAILRSKRVDFDGCDRCPHPSFVLGTYYQRMYASDIYNSKSRHIALGTNKEKKFSLYMYQLSNQEPLEKLLNDSKEGKLSANLTSKQKPSSLEVMRKNRSASAIGDEPWEKLEAMI</sequence>
<reference evidence="1" key="1">
    <citation type="submission" date="2021-03" db="EMBL/GenBank/DDBJ databases">
        <title>Draft genome sequence of rust myrtle Austropuccinia psidii MF-1, a brazilian biotype.</title>
        <authorList>
            <person name="Quecine M.C."/>
            <person name="Pachon D.M.R."/>
            <person name="Bonatelli M.L."/>
            <person name="Correr F.H."/>
            <person name="Franceschini L.M."/>
            <person name="Leite T.F."/>
            <person name="Margarido G.R.A."/>
            <person name="Almeida C.A."/>
            <person name="Ferrarezi J.A."/>
            <person name="Labate C.A."/>
        </authorList>
    </citation>
    <scope>NUCLEOTIDE SEQUENCE</scope>
    <source>
        <strain evidence="1">MF-1</strain>
    </source>
</reference>
<dbReference type="Proteomes" id="UP000765509">
    <property type="component" value="Unassembled WGS sequence"/>
</dbReference>
<keyword evidence="2" id="KW-1185">Reference proteome</keyword>
<name>A0A9Q3DFJ5_9BASI</name>
<gene>
    <name evidence="1" type="ORF">O181_042816</name>
</gene>
<accession>A0A9Q3DFJ5</accession>